<protein>
    <recommendedName>
        <fullName evidence="8 10">Phosphate acyltransferase</fullName>
        <ecNumber evidence="8 10">2.3.1.274</ecNumber>
    </recommendedName>
    <alternativeName>
        <fullName evidence="10">Acyl-ACP phosphotransacylase</fullName>
    </alternativeName>
    <alternativeName>
        <fullName evidence="10">Acyl-[acyl-carrier-protein]--phosphate acyltransferase</fullName>
    </alternativeName>
    <alternativeName>
        <fullName evidence="10">Phosphate-acyl-ACP acyltransferase</fullName>
    </alternativeName>
</protein>
<sequence>MTGTTDPGITRTGAAVTGAAVTGAAVMPTVVMPTVVVDAMGGDHGPAETVDGAVRAWREHGVPVLLVGREPLLRDRLNRLGAARDVGVVHAPDAVPMAEPGARAAASASSSLVMGCDLVRQGAGGAFVSAGSTGAVVACAVRGIGRAEGVLRPALAVALPSLGGGASVLVDAGATADPTPEMVGQFALLGAAYARVVLGVADPVAGLLSIGSEPGKGNRLARRAAEILPGLPVRFHGNIEGHDVLAGTVDVIATDGFTGNVVLKNVEGTVRAALAMVADSGIASPAQLAGVAARYDPRTHGGAALLGLKGTAVVAHGSATAATIARACVVAHDLARADVAARITSQVAAPLATEPVP</sequence>
<proteinExistence type="inferred from homology"/>
<dbReference type="EMBL" id="BMNH01000001">
    <property type="protein sequence ID" value="GGO61117.1"/>
    <property type="molecule type" value="Genomic_DNA"/>
</dbReference>
<dbReference type="GO" id="GO:0043811">
    <property type="term" value="F:phosphate:acyl-[acyl carrier protein] acyltransferase activity"/>
    <property type="evidence" value="ECO:0007669"/>
    <property type="project" value="UniProtKB-UniRule"/>
</dbReference>
<keyword evidence="4 10" id="KW-0808">Transferase</keyword>
<keyword evidence="3 10" id="KW-0444">Lipid biosynthesis</keyword>
<comment type="subunit">
    <text evidence="9 10">Homodimer. Probably interacts with PlsY.</text>
</comment>
<dbReference type="GO" id="GO:0008654">
    <property type="term" value="P:phospholipid biosynthetic process"/>
    <property type="evidence" value="ECO:0007669"/>
    <property type="project" value="UniProtKB-KW"/>
</dbReference>
<evidence type="ECO:0000256" key="9">
    <source>
        <dbReference type="ARBA" id="ARBA00046608"/>
    </source>
</evidence>
<evidence type="ECO:0000256" key="3">
    <source>
        <dbReference type="ARBA" id="ARBA00022516"/>
    </source>
</evidence>
<dbReference type="HAMAP" id="MF_00019">
    <property type="entry name" value="PlsX"/>
    <property type="match status" value="1"/>
</dbReference>
<evidence type="ECO:0000256" key="2">
    <source>
        <dbReference type="ARBA" id="ARBA00022490"/>
    </source>
</evidence>
<dbReference type="GO" id="GO:0006633">
    <property type="term" value="P:fatty acid biosynthetic process"/>
    <property type="evidence" value="ECO:0007669"/>
    <property type="project" value="UniProtKB-UniRule"/>
</dbReference>
<keyword evidence="6 10" id="KW-0594">Phospholipid biosynthesis</keyword>
<organism evidence="11 12">
    <name type="scientific">Nonomuraea cavernae</name>
    <dbReference type="NCBI Taxonomy" id="2045107"/>
    <lineage>
        <taxon>Bacteria</taxon>
        <taxon>Bacillati</taxon>
        <taxon>Actinomycetota</taxon>
        <taxon>Actinomycetes</taxon>
        <taxon>Streptosporangiales</taxon>
        <taxon>Streptosporangiaceae</taxon>
        <taxon>Nonomuraea</taxon>
    </lineage>
</organism>
<keyword evidence="7 10" id="KW-1208">Phospholipid metabolism</keyword>
<reference evidence="11" key="2">
    <citation type="submission" date="2020-09" db="EMBL/GenBank/DDBJ databases">
        <authorList>
            <person name="Sun Q."/>
            <person name="Zhou Y."/>
        </authorList>
    </citation>
    <scope>NUCLEOTIDE SEQUENCE</scope>
    <source>
        <strain evidence="11">CGMCC 4.7368</strain>
    </source>
</reference>
<evidence type="ECO:0000256" key="1">
    <source>
        <dbReference type="ARBA" id="ARBA00001232"/>
    </source>
</evidence>
<dbReference type="GO" id="GO:0005737">
    <property type="term" value="C:cytoplasm"/>
    <property type="evidence" value="ECO:0007669"/>
    <property type="project" value="UniProtKB-SubCell"/>
</dbReference>
<reference evidence="11" key="1">
    <citation type="journal article" date="2014" name="Int. J. Syst. Evol. Microbiol.">
        <title>Complete genome sequence of Corynebacterium casei LMG S-19264T (=DSM 44701T), isolated from a smear-ripened cheese.</title>
        <authorList>
            <consortium name="US DOE Joint Genome Institute (JGI-PGF)"/>
            <person name="Walter F."/>
            <person name="Albersmeier A."/>
            <person name="Kalinowski J."/>
            <person name="Ruckert C."/>
        </authorList>
    </citation>
    <scope>NUCLEOTIDE SEQUENCE</scope>
    <source>
        <strain evidence="11">CGMCC 4.7368</strain>
    </source>
</reference>
<dbReference type="InterPro" id="IPR012281">
    <property type="entry name" value="Phospholipid_synth_PlsX-like"/>
</dbReference>
<comment type="catalytic activity">
    <reaction evidence="1 10">
        <text>a fatty acyl-[ACP] + phosphate = an acyl phosphate + holo-[ACP]</text>
        <dbReference type="Rhea" id="RHEA:42292"/>
        <dbReference type="Rhea" id="RHEA-COMP:9685"/>
        <dbReference type="Rhea" id="RHEA-COMP:14125"/>
        <dbReference type="ChEBI" id="CHEBI:43474"/>
        <dbReference type="ChEBI" id="CHEBI:59918"/>
        <dbReference type="ChEBI" id="CHEBI:64479"/>
        <dbReference type="ChEBI" id="CHEBI:138651"/>
        <dbReference type="EC" id="2.3.1.274"/>
    </reaction>
</comment>
<comment type="subcellular location">
    <subcellularLocation>
        <location evidence="10">Cytoplasm</location>
    </subcellularLocation>
    <text evidence="10">Associated with the membrane possibly through PlsY.</text>
</comment>
<comment type="function">
    <text evidence="10">Catalyzes the reversible formation of acyl-phosphate (acyl-PO(4)) from acyl-[acyl-carrier-protein] (acyl-ACP). This enzyme utilizes acyl-ACP as fatty acyl donor, but not acyl-CoA.</text>
</comment>
<dbReference type="NCBIfam" id="TIGR00182">
    <property type="entry name" value="plsX"/>
    <property type="match status" value="1"/>
</dbReference>
<comment type="pathway">
    <text evidence="10">Lipid metabolism; phospholipid metabolism.</text>
</comment>
<dbReference type="Pfam" id="PF02504">
    <property type="entry name" value="FA_synthesis"/>
    <property type="match status" value="1"/>
</dbReference>
<accession>A0A918DFF7</accession>
<dbReference type="EC" id="2.3.1.274" evidence="8 10"/>
<gene>
    <name evidence="10 11" type="primary">plsX</name>
    <name evidence="11" type="ORF">GCM10012289_02590</name>
</gene>
<evidence type="ECO:0000256" key="10">
    <source>
        <dbReference type="HAMAP-Rule" id="MF_00019"/>
    </source>
</evidence>
<keyword evidence="12" id="KW-1185">Reference proteome</keyword>
<dbReference type="AlphaFoldDB" id="A0A918DFF7"/>
<evidence type="ECO:0000256" key="5">
    <source>
        <dbReference type="ARBA" id="ARBA00023098"/>
    </source>
</evidence>
<comment type="caution">
    <text evidence="11">The sequence shown here is derived from an EMBL/GenBank/DDBJ whole genome shotgun (WGS) entry which is preliminary data.</text>
</comment>
<keyword evidence="2 10" id="KW-0963">Cytoplasm</keyword>
<evidence type="ECO:0000256" key="7">
    <source>
        <dbReference type="ARBA" id="ARBA00023264"/>
    </source>
</evidence>
<name>A0A918DFF7_9ACTN</name>
<keyword evidence="11" id="KW-0012">Acyltransferase</keyword>
<dbReference type="PANTHER" id="PTHR30100">
    <property type="entry name" value="FATTY ACID/PHOSPHOLIPID SYNTHESIS PROTEIN PLSX"/>
    <property type="match status" value="1"/>
</dbReference>
<dbReference type="InterPro" id="IPR003664">
    <property type="entry name" value="FA_synthesis"/>
</dbReference>
<dbReference type="SUPFAM" id="SSF53659">
    <property type="entry name" value="Isocitrate/Isopropylmalate dehydrogenase-like"/>
    <property type="match status" value="1"/>
</dbReference>
<evidence type="ECO:0000256" key="4">
    <source>
        <dbReference type="ARBA" id="ARBA00022679"/>
    </source>
</evidence>
<evidence type="ECO:0000313" key="12">
    <source>
        <dbReference type="Proteomes" id="UP000646523"/>
    </source>
</evidence>
<dbReference type="Gene3D" id="3.40.718.10">
    <property type="entry name" value="Isopropylmalate Dehydrogenase"/>
    <property type="match status" value="1"/>
</dbReference>
<evidence type="ECO:0000256" key="6">
    <source>
        <dbReference type="ARBA" id="ARBA00023209"/>
    </source>
</evidence>
<evidence type="ECO:0000313" key="11">
    <source>
        <dbReference type="EMBL" id="GGO61117.1"/>
    </source>
</evidence>
<evidence type="ECO:0000256" key="8">
    <source>
        <dbReference type="ARBA" id="ARBA00024069"/>
    </source>
</evidence>
<comment type="similarity">
    <text evidence="10">Belongs to the PlsX family.</text>
</comment>
<dbReference type="Proteomes" id="UP000646523">
    <property type="component" value="Unassembled WGS sequence"/>
</dbReference>
<dbReference type="PANTHER" id="PTHR30100:SF1">
    <property type="entry name" value="PHOSPHATE ACYLTRANSFERASE"/>
    <property type="match status" value="1"/>
</dbReference>
<dbReference type="PIRSF" id="PIRSF002465">
    <property type="entry name" value="Phsphlp_syn_PlsX"/>
    <property type="match status" value="1"/>
</dbReference>
<keyword evidence="5 10" id="KW-0443">Lipid metabolism</keyword>